<dbReference type="PANTHER" id="PTHR47380:SF4">
    <property type="entry name" value="OS02G0533000 PROTEIN"/>
    <property type="match status" value="1"/>
</dbReference>
<keyword evidence="1" id="KW-1133">Transmembrane helix</keyword>
<gene>
    <name evidence="2" type="ORF">AMTR_s00031p00061040</name>
</gene>
<sequence length="524" mass="59311">MAAIATCFTVAPKDRHCTRFSFYLKSPVICCHPHLRIPFCMDNSKLKKTGALVCRELQRLRSSTTICRAGLESVRPGKKVESDGLASDVRNRAMRAIDSCGGRVTIGDVASKGGLKLDEAERALQALAADTGGFLEVSDEGDVLYVFPKDYRSKLAAKSIKMTVEPFLDKSKAAAEYVIRVSFGTALIASIVLVYTTIIALISTRSDEDNRGRRGGRSYDSGFTFFIRPSDLFWYWDPYYYRRPRTRKEDGMNFVESVFSFVFGDGDPNQGIEEERWKLVGQYIASNGGVVTAEELAPFLDVSQTDESKDDESFMLPVLIRFDGHPEVDEEGNILYQFPSLQRTASSQSRGRKEFVGKRWNEWVGGVEKFFEEKRWQFSKIGNSEKVMVIGLGGLNLAGVIILGGMLKNITLTQGGLISFVTDVFPLLQIYAASFFAIPLFRWFLVRKRNTEIDKRNKAREQRSRVLEMPDLSLRRKLLSARDMAKQTVIGSDCIVYSTDKDFSEQDYEAKEWDRQFRELERSD</sequence>
<feature type="transmembrane region" description="Helical" evidence="1">
    <location>
        <begin position="177"/>
        <end position="204"/>
    </location>
</feature>
<evidence type="ECO:0000313" key="3">
    <source>
        <dbReference type="Proteomes" id="UP000017836"/>
    </source>
</evidence>
<keyword evidence="1" id="KW-0472">Membrane</keyword>
<dbReference type="KEGG" id="atr:18444819"/>
<protein>
    <recommendedName>
        <fullName evidence="4">Iron-sulfur cluster biosynthesis family protein</fullName>
    </recommendedName>
</protein>
<dbReference type="PANTHER" id="PTHR47380">
    <property type="entry name" value="OS02G0533000 PROTEIN"/>
    <property type="match status" value="1"/>
</dbReference>
<dbReference type="eggNOG" id="KOG1119">
    <property type="taxonomic scope" value="Eukaryota"/>
</dbReference>
<keyword evidence="3" id="KW-1185">Reference proteome</keyword>
<name>U5D513_AMBTC</name>
<dbReference type="Proteomes" id="UP000017836">
    <property type="component" value="Unassembled WGS sequence"/>
</dbReference>
<feature type="transmembrane region" description="Helical" evidence="1">
    <location>
        <begin position="427"/>
        <end position="446"/>
    </location>
</feature>
<dbReference type="InterPro" id="IPR044200">
    <property type="entry name" value="At5g03900-like"/>
</dbReference>
<dbReference type="EMBL" id="KI392442">
    <property type="protein sequence ID" value="ERN16507.1"/>
    <property type="molecule type" value="Genomic_DNA"/>
</dbReference>
<reference evidence="3" key="1">
    <citation type="journal article" date="2013" name="Science">
        <title>The Amborella genome and the evolution of flowering plants.</title>
        <authorList>
            <consortium name="Amborella Genome Project"/>
        </authorList>
    </citation>
    <scope>NUCLEOTIDE SEQUENCE [LARGE SCALE GENOMIC DNA]</scope>
</reference>
<dbReference type="Gramene" id="ERN16507">
    <property type="protein sequence ID" value="ERN16507"/>
    <property type="gene ID" value="AMTR_s00031p00061040"/>
</dbReference>
<evidence type="ECO:0000256" key="1">
    <source>
        <dbReference type="SAM" id="Phobius"/>
    </source>
</evidence>
<dbReference type="AlphaFoldDB" id="U5D513"/>
<proteinExistence type="predicted"/>
<evidence type="ECO:0008006" key="4">
    <source>
        <dbReference type="Google" id="ProtNLM"/>
    </source>
</evidence>
<keyword evidence="1" id="KW-0812">Transmembrane</keyword>
<evidence type="ECO:0000313" key="2">
    <source>
        <dbReference type="EMBL" id="ERN16507.1"/>
    </source>
</evidence>
<dbReference type="HOGENOM" id="CLU_029821_0_0_1"/>
<dbReference type="OMA" id="PLIRYFW"/>
<feature type="transmembrane region" description="Helical" evidence="1">
    <location>
        <begin position="387"/>
        <end position="407"/>
    </location>
</feature>
<dbReference type="OrthoDB" id="4518at2759"/>
<accession>U5D513</accession>
<dbReference type="STRING" id="13333.U5D513"/>
<organism evidence="2 3">
    <name type="scientific">Amborella trichopoda</name>
    <dbReference type="NCBI Taxonomy" id="13333"/>
    <lineage>
        <taxon>Eukaryota</taxon>
        <taxon>Viridiplantae</taxon>
        <taxon>Streptophyta</taxon>
        <taxon>Embryophyta</taxon>
        <taxon>Tracheophyta</taxon>
        <taxon>Spermatophyta</taxon>
        <taxon>Magnoliopsida</taxon>
        <taxon>Amborellales</taxon>
        <taxon>Amborellaceae</taxon>
        <taxon>Amborella</taxon>
    </lineage>
</organism>